<dbReference type="Pfam" id="PF22788">
    <property type="entry name" value="COP9_hel_rpt"/>
    <property type="match status" value="1"/>
</dbReference>
<name>G0R256_ICHMU</name>
<feature type="non-terminal residue" evidence="2">
    <location>
        <position position="139"/>
    </location>
</feature>
<proteinExistence type="predicted"/>
<feature type="domain" description="COP9 signalosome complex subunit 3 N-terminal helical repeats" evidence="1">
    <location>
        <begin position="20"/>
        <end position="139"/>
    </location>
</feature>
<dbReference type="InterPro" id="IPR055089">
    <property type="entry name" value="COP9_N"/>
</dbReference>
<sequence>MEQNFLIFLYTITYLDPKTNLNLYERLIRSVGNGQQAIFKLDRLYKVIENFRNAMLEQGQTIKTIKLYEVLINSLSKQNLKITRFHTYFLEACLISKMYKSALRIIDVPIVQLDSKSCVNEEDVLNFFYFSGCIYLGLK</sequence>
<dbReference type="InParanoid" id="G0R256"/>
<dbReference type="OrthoDB" id="29061at2759"/>
<keyword evidence="3" id="KW-1185">Reference proteome</keyword>
<dbReference type="eggNOG" id="KOG2582">
    <property type="taxonomic scope" value="Eukaryota"/>
</dbReference>
<accession>G0R256</accession>
<evidence type="ECO:0000313" key="3">
    <source>
        <dbReference type="Proteomes" id="UP000008983"/>
    </source>
</evidence>
<reference evidence="2 3" key="1">
    <citation type="submission" date="2011-07" db="EMBL/GenBank/DDBJ databases">
        <authorList>
            <person name="Coyne R."/>
            <person name="Brami D."/>
            <person name="Johnson J."/>
            <person name="Hostetler J."/>
            <person name="Hannick L."/>
            <person name="Clark T."/>
            <person name="Cassidy-Hanley D."/>
            <person name="Inman J."/>
        </authorList>
    </citation>
    <scope>NUCLEOTIDE SEQUENCE [LARGE SCALE GENOMIC DNA]</scope>
    <source>
        <strain evidence="2 3">G5</strain>
    </source>
</reference>
<dbReference type="AlphaFoldDB" id="G0R256"/>
<dbReference type="Proteomes" id="UP000008983">
    <property type="component" value="Unassembled WGS sequence"/>
</dbReference>
<dbReference type="STRING" id="857967.G0R256"/>
<dbReference type="GeneID" id="14904529"/>
<gene>
    <name evidence="2" type="ORF">IMG5_175120</name>
</gene>
<organism evidence="2 3">
    <name type="scientific">Ichthyophthirius multifiliis</name>
    <name type="common">White spot disease agent</name>
    <name type="synonym">Ich</name>
    <dbReference type="NCBI Taxonomy" id="5932"/>
    <lineage>
        <taxon>Eukaryota</taxon>
        <taxon>Sar</taxon>
        <taxon>Alveolata</taxon>
        <taxon>Ciliophora</taxon>
        <taxon>Intramacronucleata</taxon>
        <taxon>Oligohymenophorea</taxon>
        <taxon>Hymenostomatida</taxon>
        <taxon>Ophryoglenina</taxon>
        <taxon>Ichthyophthirius</taxon>
    </lineage>
</organism>
<dbReference type="EMBL" id="GL984241">
    <property type="protein sequence ID" value="EGR28463.1"/>
    <property type="molecule type" value="Genomic_DNA"/>
</dbReference>
<evidence type="ECO:0000313" key="2">
    <source>
        <dbReference type="EMBL" id="EGR28463.1"/>
    </source>
</evidence>
<dbReference type="RefSeq" id="XP_004029699.1">
    <property type="nucleotide sequence ID" value="XM_004029651.1"/>
</dbReference>
<protein>
    <recommendedName>
        <fullName evidence="1">COP9 signalosome complex subunit 3 N-terminal helical repeats domain-containing protein</fullName>
    </recommendedName>
</protein>
<evidence type="ECO:0000259" key="1">
    <source>
        <dbReference type="Pfam" id="PF22788"/>
    </source>
</evidence>